<name>A0AAU9MJ96_9ASTR</name>
<dbReference type="Proteomes" id="UP001157418">
    <property type="component" value="Unassembled WGS sequence"/>
</dbReference>
<reference evidence="2 3" key="1">
    <citation type="submission" date="2022-01" db="EMBL/GenBank/DDBJ databases">
        <authorList>
            <person name="Xiong W."/>
            <person name="Schranz E."/>
        </authorList>
    </citation>
    <scope>NUCLEOTIDE SEQUENCE [LARGE SCALE GENOMIC DNA]</scope>
</reference>
<sequence>MSPKYYNKPKGSPRKDEMLGNHLVGPVKDQYKDSPSKKRMRVYMVDADEKTKQGEWVSGRNMRFEAYTKKEHIHRFSLRDEGKYWSSKFAFQKPNAITKLHWVISKLCNECCGNGLYYTRLW</sequence>
<evidence type="ECO:0000256" key="1">
    <source>
        <dbReference type="SAM" id="MobiDB-lite"/>
    </source>
</evidence>
<evidence type="ECO:0000313" key="3">
    <source>
        <dbReference type="Proteomes" id="UP001157418"/>
    </source>
</evidence>
<accession>A0AAU9MJ96</accession>
<feature type="region of interest" description="Disordered" evidence="1">
    <location>
        <begin position="1"/>
        <end position="22"/>
    </location>
</feature>
<comment type="caution">
    <text evidence="2">The sequence shown here is derived from an EMBL/GenBank/DDBJ whole genome shotgun (WGS) entry which is preliminary data.</text>
</comment>
<gene>
    <name evidence="2" type="ORF">LVIROSA_LOCUS11457</name>
</gene>
<keyword evidence="3" id="KW-1185">Reference proteome</keyword>
<organism evidence="2 3">
    <name type="scientific">Lactuca virosa</name>
    <dbReference type="NCBI Taxonomy" id="75947"/>
    <lineage>
        <taxon>Eukaryota</taxon>
        <taxon>Viridiplantae</taxon>
        <taxon>Streptophyta</taxon>
        <taxon>Embryophyta</taxon>
        <taxon>Tracheophyta</taxon>
        <taxon>Spermatophyta</taxon>
        <taxon>Magnoliopsida</taxon>
        <taxon>eudicotyledons</taxon>
        <taxon>Gunneridae</taxon>
        <taxon>Pentapetalae</taxon>
        <taxon>asterids</taxon>
        <taxon>campanulids</taxon>
        <taxon>Asterales</taxon>
        <taxon>Asteraceae</taxon>
        <taxon>Cichorioideae</taxon>
        <taxon>Cichorieae</taxon>
        <taxon>Lactucinae</taxon>
        <taxon>Lactuca</taxon>
    </lineage>
</organism>
<proteinExistence type="predicted"/>
<protein>
    <submittedName>
        <fullName evidence="2">Uncharacterized protein</fullName>
    </submittedName>
</protein>
<dbReference type="EMBL" id="CAKMRJ010001448">
    <property type="protein sequence ID" value="CAH1424234.1"/>
    <property type="molecule type" value="Genomic_DNA"/>
</dbReference>
<dbReference type="AlphaFoldDB" id="A0AAU9MJ96"/>
<evidence type="ECO:0000313" key="2">
    <source>
        <dbReference type="EMBL" id="CAH1424234.1"/>
    </source>
</evidence>